<dbReference type="SUPFAM" id="SSF52402">
    <property type="entry name" value="Adenine nucleotide alpha hydrolases-like"/>
    <property type="match status" value="1"/>
</dbReference>
<dbReference type="Pfam" id="PF12783">
    <property type="entry name" value="Sec7-like_HUS"/>
    <property type="match status" value="2"/>
</dbReference>
<evidence type="ECO:0000256" key="2">
    <source>
        <dbReference type="ARBA" id="ARBA00022605"/>
    </source>
</evidence>
<protein>
    <recommendedName>
        <fullName evidence="13">Protein MON2 homolog</fullName>
    </recommendedName>
</protein>
<feature type="region of interest" description="Disordered" evidence="6">
    <location>
        <begin position="2081"/>
        <end position="2101"/>
    </location>
</feature>
<keyword evidence="5" id="KW-0315">Glutamine amidotransferase</keyword>
<reference evidence="11" key="1">
    <citation type="submission" date="2022-11" db="EMBL/GenBank/DDBJ databases">
        <authorList>
            <person name="Kikuchi T."/>
        </authorList>
    </citation>
    <scope>NUCLEOTIDE SEQUENCE</scope>
    <source>
        <strain evidence="11">PS1010</strain>
    </source>
</reference>
<keyword evidence="1" id="KW-0813">Transport</keyword>
<feature type="domain" description="Mon2/Sec7/BIG1-like dimerisation and cyclophilin-binding" evidence="10">
    <location>
        <begin position="8"/>
        <end position="185"/>
    </location>
</feature>
<dbReference type="OrthoDB" id="294853at2759"/>
<dbReference type="CDD" id="cd01991">
    <property type="entry name" value="Asn_synthase_B_C"/>
    <property type="match status" value="1"/>
</dbReference>
<dbReference type="Pfam" id="PF00733">
    <property type="entry name" value="Asn_synthase"/>
    <property type="match status" value="1"/>
</dbReference>
<dbReference type="GO" id="GO:0015031">
    <property type="term" value="P:protein transport"/>
    <property type="evidence" value="ECO:0007669"/>
    <property type="project" value="UniProtKB-KW"/>
</dbReference>
<evidence type="ECO:0000259" key="8">
    <source>
        <dbReference type="Pfam" id="PF12783"/>
    </source>
</evidence>
<dbReference type="Pfam" id="PF16206">
    <property type="entry name" value="Mon2_C"/>
    <property type="match status" value="2"/>
</dbReference>
<dbReference type="SUPFAM" id="SSF48371">
    <property type="entry name" value="ARM repeat"/>
    <property type="match status" value="2"/>
</dbReference>
<dbReference type="Gene3D" id="3.40.50.620">
    <property type="entry name" value="HUPs"/>
    <property type="match status" value="1"/>
</dbReference>
<evidence type="ECO:0000256" key="1">
    <source>
        <dbReference type="ARBA" id="ARBA00022448"/>
    </source>
</evidence>
<keyword evidence="3" id="KW-0061">Asparagine biosynthesis</keyword>
<feature type="domain" description="Mon2/Sec7/BIG1-like HUS" evidence="8">
    <location>
        <begin position="214"/>
        <end position="290"/>
    </location>
</feature>
<feature type="domain" description="Mon2/Sec7/BIG1-like HUS" evidence="8">
    <location>
        <begin position="317"/>
        <end position="398"/>
    </location>
</feature>
<organism evidence="11 12">
    <name type="scientific">Caenorhabditis angaria</name>
    <dbReference type="NCBI Taxonomy" id="860376"/>
    <lineage>
        <taxon>Eukaryota</taxon>
        <taxon>Metazoa</taxon>
        <taxon>Ecdysozoa</taxon>
        <taxon>Nematoda</taxon>
        <taxon>Chromadorea</taxon>
        <taxon>Rhabditida</taxon>
        <taxon>Rhabditina</taxon>
        <taxon>Rhabditomorpha</taxon>
        <taxon>Rhabditoidea</taxon>
        <taxon>Rhabditidae</taxon>
        <taxon>Peloderinae</taxon>
        <taxon>Caenorhabditis</taxon>
    </lineage>
</organism>
<evidence type="ECO:0000256" key="6">
    <source>
        <dbReference type="SAM" id="MobiDB-lite"/>
    </source>
</evidence>
<dbReference type="InterPro" id="IPR032691">
    <property type="entry name" value="Mon2/Sec7/BIG1-like_HUS"/>
</dbReference>
<dbReference type="InterPro" id="IPR016024">
    <property type="entry name" value="ARM-type_fold"/>
</dbReference>
<evidence type="ECO:0000256" key="4">
    <source>
        <dbReference type="ARBA" id="ARBA00022927"/>
    </source>
</evidence>
<proteinExistence type="predicted"/>
<dbReference type="InterPro" id="IPR051857">
    <property type="entry name" value="Asn_synthetase_domain"/>
</dbReference>
<evidence type="ECO:0000259" key="10">
    <source>
        <dbReference type="Pfam" id="PF16213"/>
    </source>
</evidence>
<keyword evidence="4" id="KW-0653">Protein transport</keyword>
<gene>
    <name evidence="11" type="ORF">CAMP_LOCUS10068</name>
</gene>
<evidence type="ECO:0000256" key="5">
    <source>
        <dbReference type="ARBA" id="ARBA00022962"/>
    </source>
</evidence>
<name>A0A9P1N4E7_9PELO</name>
<feature type="domain" description="Mon2 C-terminal" evidence="9">
    <location>
        <begin position="951"/>
        <end position="1629"/>
    </location>
</feature>
<dbReference type="InterPro" id="IPR014729">
    <property type="entry name" value="Rossmann-like_a/b/a_fold"/>
</dbReference>
<evidence type="ECO:0000259" key="9">
    <source>
        <dbReference type="Pfam" id="PF16206"/>
    </source>
</evidence>
<keyword evidence="12" id="KW-1185">Reference proteome</keyword>
<evidence type="ECO:0000313" key="12">
    <source>
        <dbReference type="Proteomes" id="UP001152747"/>
    </source>
</evidence>
<dbReference type="Proteomes" id="UP001152747">
    <property type="component" value="Unassembled WGS sequence"/>
</dbReference>
<dbReference type="GO" id="GO:0006529">
    <property type="term" value="P:asparagine biosynthetic process"/>
    <property type="evidence" value="ECO:0007669"/>
    <property type="project" value="UniProtKB-KW"/>
</dbReference>
<comment type="caution">
    <text evidence="11">The sequence shown here is derived from an EMBL/GenBank/DDBJ whole genome shotgun (WGS) entry which is preliminary data.</text>
</comment>
<dbReference type="GO" id="GO:0004066">
    <property type="term" value="F:asparagine synthase (glutamine-hydrolyzing) activity"/>
    <property type="evidence" value="ECO:0007669"/>
    <property type="project" value="InterPro"/>
</dbReference>
<evidence type="ECO:0000256" key="3">
    <source>
        <dbReference type="ARBA" id="ARBA00022888"/>
    </source>
</evidence>
<dbReference type="PANTHER" id="PTHR45937:SF1">
    <property type="entry name" value="ASPARAGINE SYNTHETASE DOMAIN-CONTAINING PROTEIN 1"/>
    <property type="match status" value="1"/>
</dbReference>
<dbReference type="InterPro" id="IPR032629">
    <property type="entry name" value="DCB_dom"/>
</dbReference>
<feature type="domain" description="Asparagine synthetase" evidence="7">
    <location>
        <begin position="1829"/>
        <end position="1980"/>
    </location>
</feature>
<dbReference type="PANTHER" id="PTHR45937">
    <property type="entry name" value="ASPARAGINE SYNTHETASE DOMAIN-CONTAINING PROTEIN 1"/>
    <property type="match status" value="1"/>
</dbReference>
<keyword evidence="2" id="KW-0028">Amino-acid biosynthesis</keyword>
<sequence>MNGQLIDTKKLVEALLGDLRLLSQEAKKKQNHVKEAAESGVVRIRNISTASSNEQILISNLRAACSELLHPLVLGCATRVTKLVQISLQGIQRLIQHRILSSNGATIVTNELWGLVEQECEELRVLQTVPPLVSSELVVTGNTLAKCIVMCFRLHHAKDPIVINAASASIRQLVSTVFERVIQEDGIFSTELQVIPPTGRVGSSAPPPTLRPCAADAFMLFRDLCLFINGEAPIWLIGIREMTRTLGLELLESVLKGYPSVFIRHSEFGQLLKEDVCPLIIRLFSPSLKAVNVASQHPNSRSQYSSSGQSTVPAQIQQSFPITMRLVRIVTLILQFYQNILHTECEIFIATLLKFVEGDRRGWQRPLALEALHRVVTRADLVRWMTETFDCQTNSTNVLEKVANGLSGVVQQCLTAAHISSSDQDSEIDRSQEDGGPGFYVSKNLWIPYVEHLTAKKSILLDSLDRMDATNLPEGYILSRSLVAICDMTQAIYTTIDSVAQDAENSADKVAEIAYRNAQPAILSAISSLLTASTDEVVTDQLLCCLSTLISSGCCVNQGATRDNSQLLAASVYTLATLSMPSPTYLRQFAAITDMPAIFNAELDAWPSTAQVIATGPPCPCPCVATELWNRQVLLTSKNMQAARTFLGAITTHMTDLKELWYLCLATCQHLTWLLAMRPGQNGIFERETRDSEGSGQTMVTTAAMSDIGMISSLIDKIAPSIAHLKDEQFVEVIDAVVRLSDESLAVAATGRESTHFPLALLYRICYLSLPRLELFWSKSSSHFIKVCNHTSVAMRDWAAVALTSLAKQAMKAKTAMDVKTQQEACISSILALCQIPHFQVRRRQLDCVMSLMQTDGTALLESTWPNIIHIISAIIDNETGCELSLIRQGFSGLKLVSSDFLQNLPFDNLSLLIESISKYAKQHTDQNISLSALALLWTISDFIYRTNPGPLRDSTWMVLYTCLAESCVDQRFAVRKSACQTLLQIVTAHGHALLPESWNRKIWHILIPLLDKVRANLKSASTEKIGESATIIMHHSRDTEQKQWIETCILTIGAITKIFNSQRANLTQLADFAAIWEAYLSYLEWAGCYENAELSLAAIRAYQEVLLGKVSNQTLNVNMHQASDSAYDIQPPELPQAQWVEAWKTWLKIARGLAKQGVSALSMSTSTLADRPMLSSRTSASSLVSLSASASATNASQISGYIPGPSHLTAILNVFPPLFNRVAKSIPLDDLKYESLPAVLESMMNVPIPSEQAPFVLPSASTHLTPTQEALVEAVKNVYVECTMSGNTTTLRNAVPDLIRLLLRFASLATARIAPNKVAPGGQKSYREYALTTIVPFSEYSLRMAIEFFVSTSSTHSPPQELAAISMEIVRFLAEPLHLKYGCISATTWKLAATSLMTCLRTAIPLARLNPEYFGEFWPAICETMEKWIFTPNKSTRLAADERKRDELMECQAIEIIRAEMLAYAAILPPQDVQRIIALLHRGSISQVDSTDVLGLDTHTQRNELAKSCFDALLMSTASSSATQQSQEGLGNVAVASLMQRCTQVMSDFCRDFSSSGDLRLPRSRFLEIISALQAIDQLIERLARDPRLTELYSQLVSLFPTVVDIVPCSHSDAELARQLVATIKSYQTLFLKNLENSGECGIFTRFLRKNANFLQFSGTTTDLEIGELEEIETEEQIVDKILEQSGSWSIVYFNAKLKLLFIGRDVFGRQSLVFNFAAREFAVSVAKNSRDTWIEVPFGQVTVIRANFSAQMYSYLDEYPEGVCEDYAQGFAEFAKAATCDKKLRLLNVSREIEGNVVDDAKELREKFLGNVVSATRNLLRNTNSSHLAVCLSGGVDSTFVAHVAHLSATPETRIDLINVAFGENAAAYAAAPDRARAIAATASLRTAYPNRQFRLIFVNVNSQELEEMRKLYIADAARPATSVLDDSLACVLWFAVRARGCDAENGEHVESPATTLLLGSGADELLAGYARHRTRFEKDGDVRGVAEECEQELRRLGARNGGRDARVAAQLGKTILSPILEDNVVEFLNSLPGPSKWDLSLPRGIGEKRVLRELVRDLGSPHSAPKQAMQFGSRMAKMSNAGDNSIKGSDKSPHLHSGIAGNAVIVE</sequence>
<evidence type="ECO:0000259" key="7">
    <source>
        <dbReference type="Pfam" id="PF00733"/>
    </source>
</evidence>
<dbReference type="EMBL" id="CANHGI010000004">
    <property type="protein sequence ID" value="CAI5447431.1"/>
    <property type="molecule type" value="Genomic_DNA"/>
</dbReference>
<evidence type="ECO:0008006" key="13">
    <source>
        <dbReference type="Google" id="ProtNLM"/>
    </source>
</evidence>
<evidence type="ECO:0000313" key="11">
    <source>
        <dbReference type="EMBL" id="CAI5447431.1"/>
    </source>
</evidence>
<accession>A0A9P1N4E7</accession>
<dbReference type="InterPro" id="IPR032817">
    <property type="entry name" value="Mon2_C"/>
</dbReference>
<feature type="domain" description="Mon2 C-terminal" evidence="9">
    <location>
        <begin position="900"/>
        <end position="946"/>
    </location>
</feature>
<dbReference type="Pfam" id="PF16213">
    <property type="entry name" value="DCB"/>
    <property type="match status" value="1"/>
</dbReference>
<dbReference type="InterPro" id="IPR001962">
    <property type="entry name" value="Asn_synthase"/>
</dbReference>